<evidence type="ECO:0000313" key="16">
    <source>
        <dbReference type="Proteomes" id="UP000807504"/>
    </source>
</evidence>
<dbReference type="Proteomes" id="UP000807504">
    <property type="component" value="Unassembled WGS sequence"/>
</dbReference>
<keyword evidence="5 12" id="KW-0812">Transmembrane</keyword>
<feature type="region of interest" description="Disordered" evidence="11">
    <location>
        <begin position="1"/>
        <end position="22"/>
    </location>
</feature>
<organism evidence="15 16">
    <name type="scientific">Argiope bruennichi</name>
    <name type="common">Wasp spider</name>
    <name type="synonym">Aranea bruennichi</name>
    <dbReference type="NCBI Taxonomy" id="94029"/>
    <lineage>
        <taxon>Eukaryota</taxon>
        <taxon>Metazoa</taxon>
        <taxon>Ecdysozoa</taxon>
        <taxon>Arthropoda</taxon>
        <taxon>Chelicerata</taxon>
        <taxon>Arachnida</taxon>
        <taxon>Araneae</taxon>
        <taxon>Araneomorphae</taxon>
        <taxon>Entelegynae</taxon>
        <taxon>Araneoidea</taxon>
        <taxon>Araneidae</taxon>
        <taxon>Argiope</taxon>
    </lineage>
</organism>
<dbReference type="GO" id="GO:0005254">
    <property type="term" value="F:chloride channel activity"/>
    <property type="evidence" value="ECO:0007669"/>
    <property type="project" value="UniProtKB-ARBA"/>
</dbReference>
<evidence type="ECO:0000259" key="14">
    <source>
        <dbReference type="Pfam" id="PF02932"/>
    </source>
</evidence>
<evidence type="ECO:0000256" key="6">
    <source>
        <dbReference type="ARBA" id="ARBA00022729"/>
    </source>
</evidence>
<dbReference type="SUPFAM" id="SSF63712">
    <property type="entry name" value="Nicotinic receptor ligand binding domain-like"/>
    <property type="match status" value="1"/>
</dbReference>
<evidence type="ECO:0000256" key="11">
    <source>
        <dbReference type="SAM" id="MobiDB-lite"/>
    </source>
</evidence>
<keyword evidence="15" id="KW-0675">Receptor</keyword>
<accession>A0A8T0FRT3</accession>
<evidence type="ECO:0000256" key="10">
    <source>
        <dbReference type="ARBA" id="ARBA00023303"/>
    </source>
</evidence>
<sequence length="401" mass="46597">MEDCKDNSKSIRQNPMNINPVPFPPQNTKYKKYFFLKHRWSVPRNTCLTLLDDRSEKSFVTPTGGYIERMSEKSIIINAKEVKRMWLPDTYIGNSKVVETPAKDSSTSFIIVKSVGQQCFVEYTLRLAAILSCQMDFKHYPVDVQVCPFNLRSFSYPKEMVVYLWDQDGPPPVNPEMRMLRHRVAISKGKSEIHMLNMTYSTLYVNLTFERDLAHHLIQVFTPSALIVMLSWLSFWLGSDATAGRITLCVTSLLALITQFSSIRRDLPPLSYIHRVDIWMVTCMCFVFASLLEFTILIYIDKQQERKESKRNTEALSLESNNHVRFSSLKLVPPNQLQTSWQELSVRKRSFYGSPDFPASPVQPIHTCRDWAHTIDKSSRFLFPLAFLLFNTFYWPILLSR</sequence>
<evidence type="ECO:0000313" key="15">
    <source>
        <dbReference type="EMBL" id="KAF8791423.1"/>
    </source>
</evidence>
<gene>
    <name evidence="15" type="ORF">HNY73_006289</name>
</gene>
<dbReference type="PROSITE" id="PS00236">
    <property type="entry name" value="NEUROTR_ION_CHANNEL"/>
    <property type="match status" value="1"/>
</dbReference>
<evidence type="ECO:0000256" key="12">
    <source>
        <dbReference type="SAM" id="Phobius"/>
    </source>
</evidence>
<dbReference type="Gene3D" id="1.20.58.390">
    <property type="entry name" value="Neurotransmitter-gated ion-channel transmembrane domain"/>
    <property type="match status" value="1"/>
</dbReference>
<dbReference type="AlphaFoldDB" id="A0A8T0FRT3"/>
<dbReference type="PRINTS" id="PR00253">
    <property type="entry name" value="GABAARECEPTR"/>
</dbReference>
<dbReference type="EMBL" id="JABXBU010000011">
    <property type="protein sequence ID" value="KAF8791423.1"/>
    <property type="molecule type" value="Genomic_DNA"/>
</dbReference>
<comment type="subcellular location">
    <subcellularLocation>
        <location evidence="2">Cell membrane</location>
    </subcellularLocation>
    <subcellularLocation>
        <location evidence="1">Membrane</location>
        <topology evidence="1">Multi-pass membrane protein</topology>
    </subcellularLocation>
</comment>
<evidence type="ECO:0000256" key="7">
    <source>
        <dbReference type="ARBA" id="ARBA00022989"/>
    </source>
</evidence>
<dbReference type="GO" id="GO:0005230">
    <property type="term" value="F:extracellular ligand-gated monoatomic ion channel activity"/>
    <property type="evidence" value="ECO:0007669"/>
    <property type="project" value="InterPro"/>
</dbReference>
<dbReference type="InterPro" id="IPR038050">
    <property type="entry name" value="Neuro_actylchol_rec"/>
</dbReference>
<dbReference type="Pfam" id="PF02932">
    <property type="entry name" value="Neur_chan_memb"/>
    <property type="match status" value="1"/>
</dbReference>
<evidence type="ECO:0000256" key="5">
    <source>
        <dbReference type="ARBA" id="ARBA00022692"/>
    </source>
</evidence>
<feature type="domain" description="Neurotransmitter-gated ion-channel ligand-binding" evidence="13">
    <location>
        <begin position="80"/>
        <end position="188"/>
    </location>
</feature>
<name>A0A8T0FRT3_ARGBR</name>
<reference evidence="15" key="2">
    <citation type="submission" date="2020-06" db="EMBL/GenBank/DDBJ databases">
        <authorList>
            <person name="Sheffer M."/>
        </authorList>
    </citation>
    <scope>NUCLEOTIDE SEQUENCE</scope>
</reference>
<evidence type="ECO:0000256" key="8">
    <source>
        <dbReference type="ARBA" id="ARBA00023065"/>
    </source>
</evidence>
<keyword evidence="10" id="KW-0407">Ion channel</keyword>
<feature type="domain" description="Neurotransmitter-gated ion-channel transmembrane" evidence="14">
    <location>
        <begin position="221"/>
        <end position="328"/>
    </location>
</feature>
<keyword evidence="8" id="KW-0406">Ion transport</keyword>
<keyword evidence="7 12" id="KW-1133">Transmembrane helix</keyword>
<dbReference type="InterPro" id="IPR018000">
    <property type="entry name" value="Neurotransmitter_ion_chnl_CS"/>
</dbReference>
<keyword evidence="16" id="KW-1185">Reference proteome</keyword>
<dbReference type="InterPro" id="IPR006029">
    <property type="entry name" value="Neurotrans-gated_channel_TM"/>
</dbReference>
<reference evidence="15" key="1">
    <citation type="journal article" date="2020" name="bioRxiv">
        <title>Chromosome-level reference genome of the European wasp spider Argiope bruennichi: a resource for studies on range expansion and evolutionary adaptation.</title>
        <authorList>
            <person name="Sheffer M.M."/>
            <person name="Hoppe A."/>
            <person name="Krehenwinkel H."/>
            <person name="Uhl G."/>
            <person name="Kuss A.W."/>
            <person name="Jensen L."/>
            <person name="Jensen C."/>
            <person name="Gillespie R.G."/>
            <person name="Hoff K.J."/>
            <person name="Prost S."/>
        </authorList>
    </citation>
    <scope>NUCLEOTIDE SEQUENCE</scope>
</reference>
<evidence type="ECO:0000256" key="1">
    <source>
        <dbReference type="ARBA" id="ARBA00004141"/>
    </source>
</evidence>
<dbReference type="SUPFAM" id="SSF90112">
    <property type="entry name" value="Neurotransmitter-gated ion-channel transmembrane pore"/>
    <property type="match status" value="1"/>
</dbReference>
<dbReference type="Gene3D" id="2.70.170.10">
    <property type="entry name" value="Neurotransmitter-gated ion-channel ligand-binding domain"/>
    <property type="match status" value="1"/>
</dbReference>
<protein>
    <submittedName>
        <fullName evidence="15">Glycine receptor subunit alpha-3 like protein</fullName>
    </submittedName>
</protein>
<dbReference type="InterPro" id="IPR036734">
    <property type="entry name" value="Neur_chan_lig-bd_sf"/>
</dbReference>
<feature type="transmembrane region" description="Helical" evidence="12">
    <location>
        <begin position="381"/>
        <end position="399"/>
    </location>
</feature>
<evidence type="ECO:0000256" key="4">
    <source>
        <dbReference type="ARBA" id="ARBA00022475"/>
    </source>
</evidence>
<keyword evidence="9 12" id="KW-0472">Membrane</keyword>
<dbReference type="InterPro" id="IPR006202">
    <property type="entry name" value="Neur_chan_lig-bd"/>
</dbReference>
<dbReference type="Pfam" id="PF02931">
    <property type="entry name" value="Neur_chan_LBD"/>
    <property type="match status" value="1"/>
</dbReference>
<feature type="transmembrane region" description="Helical" evidence="12">
    <location>
        <begin position="278"/>
        <end position="300"/>
    </location>
</feature>
<dbReference type="PANTHER" id="PTHR18945">
    <property type="entry name" value="NEUROTRANSMITTER GATED ION CHANNEL"/>
    <property type="match status" value="1"/>
</dbReference>
<evidence type="ECO:0000259" key="13">
    <source>
        <dbReference type="Pfam" id="PF02931"/>
    </source>
</evidence>
<feature type="transmembrane region" description="Helical" evidence="12">
    <location>
        <begin position="217"/>
        <end position="237"/>
    </location>
</feature>
<keyword evidence="3" id="KW-0813">Transport</keyword>
<dbReference type="GO" id="GO:0099095">
    <property type="term" value="F:ligand-gated monoatomic anion channel activity"/>
    <property type="evidence" value="ECO:0007669"/>
    <property type="project" value="UniProtKB-ARBA"/>
</dbReference>
<evidence type="ECO:0000256" key="2">
    <source>
        <dbReference type="ARBA" id="ARBA00004236"/>
    </source>
</evidence>
<dbReference type="GO" id="GO:0005886">
    <property type="term" value="C:plasma membrane"/>
    <property type="evidence" value="ECO:0007669"/>
    <property type="project" value="UniProtKB-SubCell"/>
</dbReference>
<dbReference type="CDD" id="cd19049">
    <property type="entry name" value="LGIC_TM_anion"/>
    <property type="match status" value="1"/>
</dbReference>
<evidence type="ECO:0000256" key="3">
    <source>
        <dbReference type="ARBA" id="ARBA00022448"/>
    </source>
</evidence>
<keyword evidence="4" id="KW-1003">Cell membrane</keyword>
<feature type="transmembrane region" description="Helical" evidence="12">
    <location>
        <begin position="244"/>
        <end position="263"/>
    </location>
</feature>
<proteinExistence type="predicted"/>
<keyword evidence="6" id="KW-0732">Signal</keyword>
<dbReference type="GO" id="GO:0004888">
    <property type="term" value="F:transmembrane signaling receptor activity"/>
    <property type="evidence" value="ECO:0007669"/>
    <property type="project" value="InterPro"/>
</dbReference>
<comment type="caution">
    <text evidence="15">The sequence shown here is derived from an EMBL/GenBank/DDBJ whole genome shotgun (WGS) entry which is preliminary data.</text>
</comment>
<dbReference type="InterPro" id="IPR036719">
    <property type="entry name" value="Neuro-gated_channel_TM_sf"/>
</dbReference>
<evidence type="ECO:0000256" key="9">
    <source>
        <dbReference type="ARBA" id="ARBA00023136"/>
    </source>
</evidence>
<dbReference type="InterPro" id="IPR006028">
    <property type="entry name" value="GABAA/Glycine_rcpt"/>
</dbReference>
<dbReference type="InterPro" id="IPR006201">
    <property type="entry name" value="Neur_channel"/>
</dbReference>